<dbReference type="RefSeq" id="WP_182499174.1">
    <property type="nucleotide sequence ID" value="NZ_BMKM01000005.1"/>
</dbReference>
<dbReference type="Proteomes" id="UP000614460">
    <property type="component" value="Unassembled WGS sequence"/>
</dbReference>
<comment type="caution">
    <text evidence="2">The sequence shown here is derived from an EMBL/GenBank/DDBJ whole genome shotgun (WGS) entry which is preliminary data.</text>
</comment>
<sequence length="254" mass="29770">MNIKNYEYLKEQLFYSGFGHHLEDSLKSKIAKGTQEFQLQFNTQIESEPVKAELQFSKSKQTEMYFFNSFRIDLPQNGARLADSRRFNINGNFKFTLKEAYNLLNGRSVLKKVSTPQGDLYRAWFQLDSKTLDINGNHKMLQFHENYGYDLEKQLMRYPIMELRDEQNKKILLDSLGRGNRHLVTFELGSGPEKLYLEALPRFKAVCIYNEMGIRQEFIDDRSKLHQKPSAKKQEQQRQIQIRSSRGGNGGHNL</sequence>
<reference evidence="2" key="2">
    <citation type="submission" date="2020-09" db="EMBL/GenBank/DDBJ databases">
        <authorList>
            <person name="Sun Q."/>
            <person name="Zhou Y."/>
        </authorList>
    </citation>
    <scope>NUCLEOTIDE SEQUENCE</scope>
    <source>
        <strain evidence="2">CGMCC 1.15966</strain>
    </source>
</reference>
<accession>A0A8H9G0E2</accession>
<name>A0A8H9G0E2_9SPHI</name>
<evidence type="ECO:0000313" key="3">
    <source>
        <dbReference type="Proteomes" id="UP000614460"/>
    </source>
</evidence>
<proteinExistence type="predicted"/>
<dbReference type="AlphaFoldDB" id="A0A8H9G0E2"/>
<organism evidence="2 3">
    <name type="scientific">Sphingobacterium cellulitidis</name>
    <dbReference type="NCBI Taxonomy" id="1768011"/>
    <lineage>
        <taxon>Bacteria</taxon>
        <taxon>Pseudomonadati</taxon>
        <taxon>Bacteroidota</taxon>
        <taxon>Sphingobacteriia</taxon>
        <taxon>Sphingobacteriales</taxon>
        <taxon>Sphingobacteriaceae</taxon>
        <taxon>Sphingobacterium</taxon>
    </lineage>
</organism>
<evidence type="ECO:0000256" key="1">
    <source>
        <dbReference type="SAM" id="MobiDB-lite"/>
    </source>
</evidence>
<reference evidence="2" key="1">
    <citation type="journal article" date="2014" name="Int. J. Syst. Evol. Microbiol.">
        <title>Complete genome sequence of Corynebacterium casei LMG S-19264T (=DSM 44701T), isolated from a smear-ripened cheese.</title>
        <authorList>
            <consortium name="US DOE Joint Genome Institute (JGI-PGF)"/>
            <person name="Walter F."/>
            <person name="Albersmeier A."/>
            <person name="Kalinowski J."/>
            <person name="Ruckert C."/>
        </authorList>
    </citation>
    <scope>NUCLEOTIDE SEQUENCE</scope>
    <source>
        <strain evidence="2">CGMCC 1.15966</strain>
    </source>
</reference>
<keyword evidence="3" id="KW-1185">Reference proteome</keyword>
<gene>
    <name evidence="2" type="ORF">GCM10011516_22360</name>
</gene>
<dbReference type="EMBL" id="BMKM01000005">
    <property type="protein sequence ID" value="GGE24244.1"/>
    <property type="molecule type" value="Genomic_DNA"/>
</dbReference>
<protein>
    <submittedName>
        <fullName evidence="2">Uncharacterized protein</fullName>
    </submittedName>
</protein>
<feature type="compositionally biased region" description="Low complexity" evidence="1">
    <location>
        <begin position="237"/>
        <end position="246"/>
    </location>
</feature>
<evidence type="ECO:0000313" key="2">
    <source>
        <dbReference type="EMBL" id="GGE24244.1"/>
    </source>
</evidence>
<feature type="region of interest" description="Disordered" evidence="1">
    <location>
        <begin position="224"/>
        <end position="254"/>
    </location>
</feature>